<comment type="caution">
    <text evidence="2">The sequence shown here is derived from an EMBL/GenBank/DDBJ whole genome shotgun (WGS) entry which is preliminary data.</text>
</comment>
<dbReference type="EMBL" id="JWZX01002188">
    <property type="protein sequence ID" value="KOO30642.1"/>
    <property type="molecule type" value="Genomic_DNA"/>
</dbReference>
<dbReference type="AlphaFoldDB" id="A0A0M0JWE6"/>
<protein>
    <submittedName>
        <fullName evidence="2">Uncharacterized protein</fullName>
    </submittedName>
</protein>
<proteinExistence type="predicted"/>
<accession>A0A0M0JWE6</accession>
<keyword evidence="1" id="KW-0175">Coiled coil</keyword>
<feature type="coiled-coil region" evidence="1">
    <location>
        <begin position="20"/>
        <end position="54"/>
    </location>
</feature>
<organism evidence="2 3">
    <name type="scientific">Chrysochromulina tobinii</name>
    <dbReference type="NCBI Taxonomy" id="1460289"/>
    <lineage>
        <taxon>Eukaryota</taxon>
        <taxon>Haptista</taxon>
        <taxon>Haptophyta</taxon>
        <taxon>Prymnesiophyceae</taxon>
        <taxon>Prymnesiales</taxon>
        <taxon>Chrysochromulinaceae</taxon>
        <taxon>Chrysochromulina</taxon>
    </lineage>
</organism>
<evidence type="ECO:0000313" key="3">
    <source>
        <dbReference type="Proteomes" id="UP000037460"/>
    </source>
</evidence>
<reference evidence="3" key="1">
    <citation type="journal article" date="2015" name="PLoS Genet.">
        <title>Genome Sequence and Transcriptome Analyses of Chrysochromulina tobin: Metabolic Tools for Enhanced Algal Fitness in the Prominent Order Prymnesiales (Haptophyceae).</title>
        <authorList>
            <person name="Hovde B.T."/>
            <person name="Deodato C.R."/>
            <person name="Hunsperger H.M."/>
            <person name="Ryken S.A."/>
            <person name="Yost W."/>
            <person name="Jha R.K."/>
            <person name="Patterson J."/>
            <person name="Monnat R.J. Jr."/>
            <person name="Barlow S.B."/>
            <person name="Starkenburg S.R."/>
            <person name="Cattolico R.A."/>
        </authorList>
    </citation>
    <scope>NUCLEOTIDE SEQUENCE</scope>
    <source>
        <strain evidence="3">CCMP291</strain>
    </source>
</reference>
<sequence length="304" mass="33342">MVDTSTLTVDEMLQLGARAILGLHEELAQQRMDAEQLREEVNAAYRASAATQARDALSARHAVEESEARAAAVREATQAREREALSTVQQLRHALERSERDQQEMLRAVDRTAAHARLMEQKFDKARAAAARILKALPPSAAEAAREAEQLSKVAAGEQMHEPEDVDVMLARALERAMRLAEKTVASTAEAAILRSETEAERARYASGRQREKLLVEQLQLADSERQALRLECIEAHAAREAADQTAEEATRRFQEMLLVPATPLFLTGSTQLPGTDAAADALSTLERAVLETAKFTALLGRGT</sequence>
<dbReference type="Proteomes" id="UP000037460">
    <property type="component" value="Unassembled WGS sequence"/>
</dbReference>
<name>A0A0M0JWE6_9EUKA</name>
<evidence type="ECO:0000313" key="2">
    <source>
        <dbReference type="EMBL" id="KOO30642.1"/>
    </source>
</evidence>
<keyword evidence="3" id="KW-1185">Reference proteome</keyword>
<evidence type="ECO:0000256" key="1">
    <source>
        <dbReference type="SAM" id="Coils"/>
    </source>
</evidence>
<gene>
    <name evidence="2" type="ORF">Ctob_002938</name>
</gene>